<keyword evidence="2" id="KW-1185">Reference proteome</keyword>
<name>A0ABS0PFT5_9BRAD</name>
<evidence type="ECO:0000313" key="1">
    <source>
        <dbReference type="EMBL" id="MBH5392185.1"/>
    </source>
</evidence>
<accession>A0ABS0PFT5</accession>
<comment type="caution">
    <text evidence="1">The sequence shown here is derived from an EMBL/GenBank/DDBJ whole genome shotgun (WGS) entry which is preliminary data.</text>
</comment>
<proteinExistence type="predicted"/>
<dbReference type="Proteomes" id="UP001194539">
    <property type="component" value="Unassembled WGS sequence"/>
</dbReference>
<dbReference type="RefSeq" id="WP_197969677.1">
    <property type="nucleotide sequence ID" value="NZ_JACEGD010000077.1"/>
</dbReference>
<gene>
    <name evidence="1" type="ORF">H1B27_38960</name>
</gene>
<reference evidence="1 2" key="1">
    <citation type="submission" date="2020-07" db="EMBL/GenBank/DDBJ databases">
        <title>Bradyrhizobium diversity isolated from nodules of indigenous legumes of Western Australia.</title>
        <authorList>
            <person name="Klepa M.S."/>
        </authorList>
    </citation>
    <scope>NUCLEOTIDE SEQUENCE [LARGE SCALE GENOMIC DNA]</scope>
    <source>
        <strain evidence="1 2">CNPSo 4019</strain>
    </source>
</reference>
<organism evidence="1 2">
    <name type="scientific">Bradyrhizobium diversitatis</name>
    <dbReference type="NCBI Taxonomy" id="2755406"/>
    <lineage>
        <taxon>Bacteria</taxon>
        <taxon>Pseudomonadati</taxon>
        <taxon>Pseudomonadota</taxon>
        <taxon>Alphaproteobacteria</taxon>
        <taxon>Hyphomicrobiales</taxon>
        <taxon>Nitrobacteraceae</taxon>
        <taxon>Bradyrhizobium</taxon>
    </lineage>
</organism>
<evidence type="ECO:0000313" key="2">
    <source>
        <dbReference type="Proteomes" id="UP001194539"/>
    </source>
</evidence>
<sequence length="149" mass="16763">MFPDSALRWRPYPSIIDGIERPPYVFDQGLWRGVLYLIVVAPNPSLRAYGIEMSCEIYAGFEEMIYSVANHGDGKTEVYDGGVYIKEAGQSALLKSYVETDPVGRKPRHFLFVGSDYCYEVLGFSEPTIRAFGSPEEAYAWGPSRSDEN</sequence>
<protein>
    <submittedName>
        <fullName evidence="1">Uncharacterized protein</fullName>
    </submittedName>
</protein>
<dbReference type="EMBL" id="JACEGD010000077">
    <property type="protein sequence ID" value="MBH5392185.1"/>
    <property type="molecule type" value="Genomic_DNA"/>
</dbReference>